<protein>
    <submittedName>
        <fullName evidence="2">Uncharacterized protein</fullName>
    </submittedName>
</protein>
<accession>A0A6P2NP17</accession>
<feature type="compositionally biased region" description="Basic and acidic residues" evidence="1">
    <location>
        <begin position="232"/>
        <end position="248"/>
    </location>
</feature>
<evidence type="ECO:0000313" key="3">
    <source>
        <dbReference type="Proteomes" id="UP000494222"/>
    </source>
</evidence>
<gene>
    <name evidence="2" type="ORF">BLA24064_04593</name>
</gene>
<feature type="region of interest" description="Disordered" evidence="1">
    <location>
        <begin position="100"/>
        <end position="128"/>
    </location>
</feature>
<dbReference type="EMBL" id="CABVPL010000040">
    <property type="protein sequence ID" value="VWB96498.1"/>
    <property type="molecule type" value="Genomic_DNA"/>
</dbReference>
<evidence type="ECO:0000313" key="2">
    <source>
        <dbReference type="EMBL" id="VWB96498.1"/>
    </source>
</evidence>
<sequence>MSSEPPRYGRRTLPLDYSFVCVISHGLPHRLSRAARPGLADSSRTVAGGMRMHAARAAHEFLVRVNDDPEFMLAHLRVRAVAPRRPAGVGRASCVMHARRRSGQTRVVRMERKAARSRRRHRRRSELTSRSAIHVCNTTRCDSVCSHSLVPVFDASDPLKRLPGPYSTGDRAHGAYRHARSAPCIAVQGCTGPQMIAGQIARPHIRPNVSKLKLKRRQTARAIGSRPRRRRCGNEMRSRRTPHLHDADDPLTIARSRPPMLERSDALVEPARLASKEST</sequence>
<name>A0A6P2NP17_9BURK</name>
<dbReference type="Proteomes" id="UP000494222">
    <property type="component" value="Unassembled WGS sequence"/>
</dbReference>
<organism evidence="2 3">
    <name type="scientific">Burkholderia latens</name>
    <dbReference type="NCBI Taxonomy" id="488446"/>
    <lineage>
        <taxon>Bacteria</taxon>
        <taxon>Pseudomonadati</taxon>
        <taxon>Pseudomonadota</taxon>
        <taxon>Betaproteobacteria</taxon>
        <taxon>Burkholderiales</taxon>
        <taxon>Burkholderiaceae</taxon>
        <taxon>Burkholderia</taxon>
        <taxon>Burkholderia cepacia complex</taxon>
    </lineage>
</organism>
<reference evidence="2 3" key="1">
    <citation type="submission" date="2019-09" db="EMBL/GenBank/DDBJ databases">
        <authorList>
            <person name="Depoorter E."/>
        </authorList>
    </citation>
    <scope>NUCLEOTIDE SEQUENCE [LARGE SCALE GENOMIC DNA]</scope>
    <source>
        <strain evidence="2">LMG 24064</strain>
    </source>
</reference>
<dbReference type="AlphaFoldDB" id="A0A6P2NP17"/>
<evidence type="ECO:0000256" key="1">
    <source>
        <dbReference type="SAM" id="MobiDB-lite"/>
    </source>
</evidence>
<proteinExistence type="predicted"/>
<feature type="compositionally biased region" description="Basic residues" evidence="1">
    <location>
        <begin position="115"/>
        <end position="124"/>
    </location>
</feature>
<feature type="region of interest" description="Disordered" evidence="1">
    <location>
        <begin position="221"/>
        <end position="279"/>
    </location>
</feature>